<dbReference type="SUPFAM" id="SSF141868">
    <property type="entry name" value="EAL domain-like"/>
    <property type="match status" value="1"/>
</dbReference>
<evidence type="ECO:0000259" key="15">
    <source>
        <dbReference type="PROSITE" id="PS50887"/>
    </source>
</evidence>
<dbReference type="PROSITE" id="PS50112">
    <property type="entry name" value="PAS"/>
    <property type="match status" value="2"/>
</dbReference>
<evidence type="ECO:0000256" key="5">
    <source>
        <dbReference type="ARBA" id="ARBA00022741"/>
    </source>
</evidence>
<dbReference type="InterPro" id="IPR035919">
    <property type="entry name" value="EAL_sf"/>
</dbReference>
<evidence type="ECO:0000256" key="1">
    <source>
        <dbReference type="ARBA" id="ARBA00004141"/>
    </source>
</evidence>
<dbReference type="NCBIfam" id="TIGR00229">
    <property type="entry name" value="sensory_box"/>
    <property type="match status" value="2"/>
</dbReference>
<evidence type="ECO:0000256" key="8">
    <source>
        <dbReference type="ARBA" id="ARBA00022989"/>
    </source>
</evidence>
<dbReference type="Pfam" id="PF13426">
    <property type="entry name" value="PAS_9"/>
    <property type="match status" value="1"/>
</dbReference>
<keyword evidence="4 11" id="KW-0812">Transmembrane</keyword>
<dbReference type="SMART" id="SM00267">
    <property type="entry name" value="GGDEF"/>
    <property type="match status" value="1"/>
</dbReference>
<evidence type="ECO:0000256" key="6">
    <source>
        <dbReference type="ARBA" id="ARBA00022777"/>
    </source>
</evidence>
<sequence>MGTHSRTHFVLLATTAYAMLSLAWIFLSDELLTSYTDVSAMVWLSTAKGIFYVTVSSALFFMALRAVPDQTASLKDAREHALSLGSISRTSTHWSSYVFAVALPLSLLMVWVAISKTISNESLMIMLMLPIIISALLGGIWPGILATAVSAVIVLYMALPPRNSFVINSALDRLQWVFLISNGLAVSILSDMLRNSLSRADAQRALLNAVVSGTSDAVFVKDISGRYLLINDAGAQVVGQAATAIIGQDDSSIFPPETAQNLINIDRAIMAAGKTDTHEETVTRHGAQPMAFLVTKGPVKDSQGQVVGLFGISKDITARKQAELAQKEAATVFESSYEGIMMVSPDRIITRVNPAFTRITGYTLSEAQGQSPRLLSSGRHGPDFYEEIWHSIHTHGVWRGEIFNKRKCGEIYPEMLSISAVPDAQGNIQHYIGVFWDISQIKAQEAALDRIAHYDPLTGSPNRHLLSRRLDQAITRANRLGRSLAVCFLDLDEFKVINDKHSPTQGDQLLVGVAANLQQILRADDTLARLGGDEFVLLLSDIADLQECERLLKRVLAAVNLPVVLGATPVSITASMGVSLYPHDQVDADTLLRHADQAMYLAKEEGRNRFHLFDPESNRQAQQHRLYLAKLHQALDQNEFVLYYQPKVDLINGDIVGVEALLRWQSPVHGLVSPAQFLPDIDGSALETPIGEWVIKTMLKQASIWQHQGYSLHVSANVSANHLLSNNFYTQLQQALAQQPDVSPSHIELEVLETAAIRDMDMAVTTLMRCRELGIQFSLDDFGTGYSSLTYLRKLPVNLLKIDQSFVRGMLDNPDDLSIVQSVVQLAKSFNRGVIAEGVETMAHGAALVQLGCRMAQGYGIAKPMPAEQFPEWCEQWKIRQAWCHLGE</sequence>
<keyword evidence="10 11" id="KW-0472">Membrane</keyword>
<evidence type="ECO:0000313" key="16">
    <source>
        <dbReference type="EMBL" id="BCO27050.1"/>
    </source>
</evidence>
<keyword evidence="9" id="KW-0902">Two-component regulatory system</keyword>
<dbReference type="Gene3D" id="3.30.450.20">
    <property type="entry name" value="PAS domain"/>
    <property type="match status" value="2"/>
</dbReference>
<dbReference type="PROSITE" id="PS50887">
    <property type="entry name" value="GGDEF"/>
    <property type="match status" value="1"/>
</dbReference>
<keyword evidence="2" id="KW-0597">Phosphoprotein</keyword>
<dbReference type="InterPro" id="IPR000014">
    <property type="entry name" value="PAS"/>
</dbReference>
<keyword evidence="8 11" id="KW-1133">Transmembrane helix</keyword>
<dbReference type="Pfam" id="PF00563">
    <property type="entry name" value="EAL"/>
    <property type="match status" value="1"/>
</dbReference>
<feature type="domain" description="PAS" evidence="12">
    <location>
        <begin position="203"/>
        <end position="273"/>
    </location>
</feature>
<protein>
    <recommendedName>
        <fullName evidence="18">Histidine kinase</fullName>
    </recommendedName>
</protein>
<dbReference type="InterPro" id="IPR029787">
    <property type="entry name" value="Nucleotide_cyclase"/>
</dbReference>
<dbReference type="EMBL" id="AP024238">
    <property type="protein sequence ID" value="BCO27050.1"/>
    <property type="molecule type" value="Genomic_DNA"/>
</dbReference>
<dbReference type="SMART" id="SM00091">
    <property type="entry name" value="PAS"/>
    <property type="match status" value="2"/>
</dbReference>
<evidence type="ECO:0008006" key="18">
    <source>
        <dbReference type="Google" id="ProtNLM"/>
    </source>
</evidence>
<evidence type="ECO:0000256" key="7">
    <source>
        <dbReference type="ARBA" id="ARBA00022840"/>
    </source>
</evidence>
<feature type="transmembrane region" description="Helical" evidence="11">
    <location>
        <begin position="6"/>
        <end position="28"/>
    </location>
</feature>
<feature type="transmembrane region" description="Helical" evidence="11">
    <location>
        <begin position="94"/>
        <end position="114"/>
    </location>
</feature>
<dbReference type="InterPro" id="IPR043128">
    <property type="entry name" value="Rev_trsase/Diguanyl_cyclase"/>
</dbReference>
<keyword evidence="17" id="KW-1185">Reference proteome</keyword>
<organism evidence="16 17">
    <name type="scientific">Rhodoferax lithotrophicus</name>
    <dbReference type="NCBI Taxonomy" id="2798804"/>
    <lineage>
        <taxon>Bacteria</taxon>
        <taxon>Pseudomonadati</taxon>
        <taxon>Pseudomonadota</taxon>
        <taxon>Betaproteobacteria</taxon>
        <taxon>Burkholderiales</taxon>
        <taxon>Comamonadaceae</taxon>
        <taxon>Rhodoferax</taxon>
    </lineage>
</organism>
<feature type="domain" description="PAS" evidence="12">
    <location>
        <begin position="325"/>
        <end position="371"/>
    </location>
</feature>
<evidence type="ECO:0000259" key="14">
    <source>
        <dbReference type="PROSITE" id="PS50883"/>
    </source>
</evidence>
<dbReference type="PROSITE" id="PS50113">
    <property type="entry name" value="PAC"/>
    <property type="match status" value="2"/>
</dbReference>
<feature type="transmembrane region" description="Helical" evidence="11">
    <location>
        <begin position="174"/>
        <end position="193"/>
    </location>
</feature>
<evidence type="ECO:0000256" key="9">
    <source>
        <dbReference type="ARBA" id="ARBA00023012"/>
    </source>
</evidence>
<evidence type="ECO:0000259" key="12">
    <source>
        <dbReference type="PROSITE" id="PS50112"/>
    </source>
</evidence>
<gene>
    <name evidence="16" type="ORF">MIZ03_1937</name>
</gene>
<dbReference type="InterPro" id="IPR000160">
    <property type="entry name" value="GGDEF_dom"/>
</dbReference>
<keyword evidence="3" id="KW-0808">Transferase</keyword>
<dbReference type="CDD" id="cd00130">
    <property type="entry name" value="PAS"/>
    <property type="match status" value="2"/>
</dbReference>
<dbReference type="Gene3D" id="1.20.120.620">
    <property type="entry name" value="Backbone structure of the membrane domain of e. Coli histidine kinase receptor kdpd"/>
    <property type="match status" value="1"/>
</dbReference>
<keyword evidence="6" id="KW-0418">Kinase</keyword>
<feature type="domain" description="PAC" evidence="13">
    <location>
        <begin position="276"/>
        <end position="328"/>
    </location>
</feature>
<evidence type="ECO:0000259" key="13">
    <source>
        <dbReference type="PROSITE" id="PS50113"/>
    </source>
</evidence>
<evidence type="ECO:0000256" key="11">
    <source>
        <dbReference type="SAM" id="Phobius"/>
    </source>
</evidence>
<dbReference type="SUPFAM" id="SSF55785">
    <property type="entry name" value="PYP-like sensor domain (PAS domain)"/>
    <property type="match status" value="2"/>
</dbReference>
<reference evidence="16 17" key="1">
    <citation type="journal article" date="2021" name="Microbiol. Spectr.">
        <title>A Single Bacterium Capable of Oxidation and Reduction of Iron at Circumneutral pH.</title>
        <authorList>
            <person name="Kato S."/>
            <person name="Ohkuma M."/>
        </authorList>
    </citation>
    <scope>NUCLEOTIDE SEQUENCE [LARGE SCALE GENOMIC DNA]</scope>
    <source>
        <strain evidence="16 17">MIZ03</strain>
    </source>
</reference>
<dbReference type="InterPro" id="IPR013656">
    <property type="entry name" value="PAS_4"/>
</dbReference>
<evidence type="ECO:0000256" key="10">
    <source>
        <dbReference type="ARBA" id="ARBA00023136"/>
    </source>
</evidence>
<feature type="domain" description="PAC" evidence="13">
    <location>
        <begin position="398"/>
        <end position="450"/>
    </location>
</feature>
<dbReference type="SMART" id="SM00052">
    <property type="entry name" value="EAL"/>
    <property type="match status" value="1"/>
</dbReference>
<dbReference type="Gene3D" id="3.20.20.450">
    <property type="entry name" value="EAL domain"/>
    <property type="match status" value="1"/>
</dbReference>
<dbReference type="InterPro" id="IPR001610">
    <property type="entry name" value="PAC"/>
</dbReference>
<dbReference type="InterPro" id="IPR038318">
    <property type="entry name" value="KdpD_sf"/>
</dbReference>
<feature type="domain" description="GGDEF" evidence="15">
    <location>
        <begin position="482"/>
        <end position="615"/>
    </location>
</feature>
<dbReference type="SMART" id="SM00086">
    <property type="entry name" value="PAC"/>
    <property type="match status" value="2"/>
</dbReference>
<comment type="subcellular location">
    <subcellularLocation>
        <location evidence="1">Membrane</location>
        <topology evidence="1">Multi-pass membrane protein</topology>
    </subcellularLocation>
</comment>
<dbReference type="InterPro" id="IPR052155">
    <property type="entry name" value="Biofilm_reg_signaling"/>
</dbReference>
<evidence type="ECO:0000256" key="4">
    <source>
        <dbReference type="ARBA" id="ARBA00022692"/>
    </source>
</evidence>
<dbReference type="InterPro" id="IPR000700">
    <property type="entry name" value="PAS-assoc_C"/>
</dbReference>
<feature type="transmembrane region" description="Helical" evidence="11">
    <location>
        <begin position="126"/>
        <end position="159"/>
    </location>
</feature>
<dbReference type="SUPFAM" id="SSF55073">
    <property type="entry name" value="Nucleotide cyclase"/>
    <property type="match status" value="1"/>
</dbReference>
<dbReference type="InterPro" id="IPR001633">
    <property type="entry name" value="EAL_dom"/>
</dbReference>
<dbReference type="PROSITE" id="PS50883">
    <property type="entry name" value="EAL"/>
    <property type="match status" value="1"/>
</dbReference>
<dbReference type="InterPro" id="IPR025201">
    <property type="entry name" value="KdpD_TM"/>
</dbReference>
<feature type="transmembrane region" description="Helical" evidence="11">
    <location>
        <begin position="49"/>
        <end position="67"/>
    </location>
</feature>
<dbReference type="PANTHER" id="PTHR44757:SF2">
    <property type="entry name" value="BIOFILM ARCHITECTURE MAINTENANCE PROTEIN MBAA"/>
    <property type="match status" value="1"/>
</dbReference>
<dbReference type="Gene3D" id="3.30.70.270">
    <property type="match status" value="1"/>
</dbReference>
<dbReference type="Pfam" id="PF08448">
    <property type="entry name" value="PAS_4"/>
    <property type="match status" value="1"/>
</dbReference>
<keyword evidence="7" id="KW-0067">ATP-binding</keyword>
<accession>A0ABM7MLE2</accession>
<dbReference type="CDD" id="cd01948">
    <property type="entry name" value="EAL"/>
    <property type="match status" value="1"/>
</dbReference>
<dbReference type="PANTHER" id="PTHR44757">
    <property type="entry name" value="DIGUANYLATE CYCLASE DGCP"/>
    <property type="match status" value="1"/>
</dbReference>
<dbReference type="Proteomes" id="UP000824366">
    <property type="component" value="Chromosome"/>
</dbReference>
<keyword evidence="5" id="KW-0547">Nucleotide-binding</keyword>
<name>A0ABM7MLE2_9BURK</name>
<evidence type="ECO:0000256" key="2">
    <source>
        <dbReference type="ARBA" id="ARBA00022553"/>
    </source>
</evidence>
<dbReference type="InterPro" id="IPR035965">
    <property type="entry name" value="PAS-like_dom_sf"/>
</dbReference>
<dbReference type="Pfam" id="PF13493">
    <property type="entry name" value="DUF4118"/>
    <property type="match status" value="1"/>
</dbReference>
<dbReference type="Pfam" id="PF00990">
    <property type="entry name" value="GGDEF"/>
    <property type="match status" value="1"/>
</dbReference>
<proteinExistence type="predicted"/>
<evidence type="ECO:0000313" key="17">
    <source>
        <dbReference type="Proteomes" id="UP000824366"/>
    </source>
</evidence>
<dbReference type="CDD" id="cd01949">
    <property type="entry name" value="GGDEF"/>
    <property type="match status" value="1"/>
</dbReference>
<dbReference type="NCBIfam" id="TIGR00254">
    <property type="entry name" value="GGDEF"/>
    <property type="match status" value="1"/>
</dbReference>
<feature type="domain" description="EAL" evidence="14">
    <location>
        <begin position="624"/>
        <end position="878"/>
    </location>
</feature>
<evidence type="ECO:0000256" key="3">
    <source>
        <dbReference type="ARBA" id="ARBA00022679"/>
    </source>
</evidence>